<proteinExistence type="predicted"/>
<dbReference type="Proteomes" id="UP000244855">
    <property type="component" value="Unassembled WGS sequence"/>
</dbReference>
<keyword evidence="2" id="KW-1185">Reference proteome</keyword>
<evidence type="ECO:0000313" key="2">
    <source>
        <dbReference type="Proteomes" id="UP000244855"/>
    </source>
</evidence>
<evidence type="ECO:0000313" key="1">
    <source>
        <dbReference type="EMBL" id="PVH94137.1"/>
    </source>
</evidence>
<gene>
    <name evidence="1" type="ORF">DM02DRAFT_204251</name>
</gene>
<reference evidence="1 2" key="1">
    <citation type="journal article" date="2018" name="Sci. Rep.">
        <title>Comparative genomics provides insights into the lifestyle and reveals functional heterogeneity of dark septate endophytic fungi.</title>
        <authorList>
            <person name="Knapp D.G."/>
            <person name="Nemeth J.B."/>
            <person name="Barry K."/>
            <person name="Hainaut M."/>
            <person name="Henrissat B."/>
            <person name="Johnson J."/>
            <person name="Kuo A."/>
            <person name="Lim J.H.P."/>
            <person name="Lipzen A."/>
            <person name="Nolan M."/>
            <person name="Ohm R.A."/>
            <person name="Tamas L."/>
            <person name="Grigoriev I.V."/>
            <person name="Spatafora J.W."/>
            <person name="Nagy L.G."/>
            <person name="Kovacs G.M."/>
        </authorList>
    </citation>
    <scope>NUCLEOTIDE SEQUENCE [LARGE SCALE GENOMIC DNA]</scope>
    <source>
        <strain evidence="1 2">DSE2036</strain>
    </source>
</reference>
<organism evidence="1 2">
    <name type="scientific">Periconia macrospinosa</name>
    <dbReference type="NCBI Taxonomy" id="97972"/>
    <lineage>
        <taxon>Eukaryota</taxon>
        <taxon>Fungi</taxon>
        <taxon>Dikarya</taxon>
        <taxon>Ascomycota</taxon>
        <taxon>Pezizomycotina</taxon>
        <taxon>Dothideomycetes</taxon>
        <taxon>Pleosporomycetidae</taxon>
        <taxon>Pleosporales</taxon>
        <taxon>Massarineae</taxon>
        <taxon>Periconiaceae</taxon>
        <taxon>Periconia</taxon>
    </lineage>
</organism>
<sequence length="153" mass="17116">MVYIQLDTLAGLLNTRGSGVCCTSLQIDPMAPLIGVLFGRLCRIRRGNQSHNDIFAIKIIPFRLTIYGYWFMRPSSYLWSLTANFYVTITALFTSCDSVRNATESVYRRPGLADSSQLPVDSWFTAPYIGTGLLYTRGNQYLPLEIGITANVT</sequence>
<protein>
    <submittedName>
        <fullName evidence="1">Uncharacterized protein</fullName>
    </submittedName>
</protein>
<accession>A0A2V1D7N4</accession>
<dbReference type="EMBL" id="KZ805549">
    <property type="protein sequence ID" value="PVH94137.1"/>
    <property type="molecule type" value="Genomic_DNA"/>
</dbReference>
<dbReference type="AlphaFoldDB" id="A0A2V1D7N4"/>
<name>A0A2V1D7N4_9PLEO</name>